<evidence type="ECO:0000259" key="9">
    <source>
        <dbReference type="Pfam" id="PF25975"/>
    </source>
</evidence>
<feature type="compositionally biased region" description="Basic and acidic residues" evidence="4">
    <location>
        <begin position="30"/>
        <end position="78"/>
    </location>
</feature>
<evidence type="ECO:0000313" key="11">
    <source>
        <dbReference type="Proteomes" id="UP001617427"/>
    </source>
</evidence>
<feature type="coiled-coil region" evidence="3">
    <location>
        <begin position="159"/>
        <end position="217"/>
    </location>
</feature>
<dbReference type="Pfam" id="PF25893">
    <property type="entry name" value="HH_CzcB"/>
    <property type="match status" value="1"/>
</dbReference>
<dbReference type="SUPFAM" id="SSF111369">
    <property type="entry name" value="HlyD-like secretion proteins"/>
    <property type="match status" value="1"/>
</dbReference>
<feature type="region of interest" description="Disordered" evidence="4">
    <location>
        <begin position="25"/>
        <end position="78"/>
    </location>
</feature>
<feature type="domain" description="CzcB-like barrel-sandwich hybrid" evidence="8">
    <location>
        <begin position="122"/>
        <end position="264"/>
    </location>
</feature>
<evidence type="ECO:0000256" key="5">
    <source>
        <dbReference type="SAM" id="SignalP"/>
    </source>
</evidence>
<evidence type="ECO:0000259" key="8">
    <source>
        <dbReference type="Pfam" id="PF25973"/>
    </source>
</evidence>
<comment type="similarity">
    <text evidence="1">Belongs to the membrane fusion protein (MFP) (TC 8.A.1) family.</text>
</comment>
<evidence type="ECO:0000259" key="6">
    <source>
        <dbReference type="Pfam" id="PF25893"/>
    </source>
</evidence>
<dbReference type="RefSeq" id="WP_402698303.1">
    <property type="nucleotide sequence ID" value="NZ_JBIUZV010000002.1"/>
</dbReference>
<dbReference type="Gene3D" id="2.40.420.20">
    <property type="match status" value="1"/>
</dbReference>
<feature type="signal peptide" evidence="5">
    <location>
        <begin position="1"/>
        <end position="22"/>
    </location>
</feature>
<dbReference type="InterPro" id="IPR058649">
    <property type="entry name" value="CzcB_C"/>
</dbReference>
<keyword evidence="11" id="KW-1185">Reference proteome</keyword>
<evidence type="ECO:0000313" key="10">
    <source>
        <dbReference type="EMBL" id="MFJ3044809.1"/>
    </source>
</evidence>
<evidence type="ECO:0000256" key="3">
    <source>
        <dbReference type="SAM" id="Coils"/>
    </source>
</evidence>
<dbReference type="InterPro" id="IPR058792">
    <property type="entry name" value="Beta-barrel_RND_2"/>
</dbReference>
<proteinExistence type="inferred from homology"/>
<keyword evidence="5" id="KW-0732">Signal</keyword>
<dbReference type="Gene3D" id="2.40.30.170">
    <property type="match status" value="1"/>
</dbReference>
<keyword evidence="2" id="KW-0813">Transport</keyword>
<evidence type="ECO:0000256" key="2">
    <source>
        <dbReference type="ARBA" id="ARBA00022448"/>
    </source>
</evidence>
<sequence>MDKKQKLAIAAILIVTALAAGAITLGGKSGSDEHGDHGKEDTHAEHKEAGHKENDDDHAAGKSAKAGDAHGDDEHDAHDEGERIAFSAEQMRVAGIVLADAGLSDMTGTLPLPGEIRFDADRTAHVVPRVAGVVEAAPVRLGQAVKKGQLLAIIDSGAISDLRSEAQNAQQRLALARDGYAREKKLWEEKISAEQDYLQARAALREAEIAARNAAQKLAALGAGGDGSSGAFQIRAPFDGVVVEKHIALGEMVKEDTAVFTLSDLSQVWAEIDVPASALDAVRVGAAATVKASALSSSASGKVAYVGALLGEQTRTAKAHVVLPNPGGAWRPGMFVTVEVAAGAARQVLAVPDDAVHTVENRSVVFTAAEGGFIAQPVKTGRSQDGRTEILSGLEPGQRYAARNAFLVKAELGKASAEHAH</sequence>
<dbReference type="InterPro" id="IPR006143">
    <property type="entry name" value="RND_pump_MFP"/>
</dbReference>
<dbReference type="Proteomes" id="UP001617427">
    <property type="component" value="Unassembled WGS sequence"/>
</dbReference>
<dbReference type="Pfam" id="PF25975">
    <property type="entry name" value="CzcB_C"/>
    <property type="match status" value="1"/>
</dbReference>
<keyword evidence="3" id="KW-0175">Coiled coil</keyword>
<gene>
    <name evidence="10" type="ORF">ACIPEN_03155</name>
</gene>
<organism evidence="10 11">
    <name type="scientific">Herbaspirillum chlorophenolicum</name>
    <dbReference type="NCBI Taxonomy" id="211589"/>
    <lineage>
        <taxon>Bacteria</taxon>
        <taxon>Pseudomonadati</taxon>
        <taxon>Pseudomonadota</taxon>
        <taxon>Betaproteobacteria</taxon>
        <taxon>Burkholderiales</taxon>
        <taxon>Oxalobacteraceae</taxon>
        <taxon>Herbaspirillum</taxon>
    </lineage>
</organism>
<dbReference type="EMBL" id="JBIUZV010000002">
    <property type="protein sequence ID" value="MFJ3044809.1"/>
    <property type="molecule type" value="Genomic_DNA"/>
</dbReference>
<dbReference type="PANTHER" id="PTHR30097:SF4">
    <property type="entry name" value="SLR6042 PROTEIN"/>
    <property type="match status" value="1"/>
</dbReference>
<feature type="domain" description="CzcB-like C-terminal circularly permuted SH3-like" evidence="9">
    <location>
        <begin position="349"/>
        <end position="409"/>
    </location>
</feature>
<feature type="domain" description="CzcB-like alpha-helical hairpin" evidence="6">
    <location>
        <begin position="161"/>
        <end position="220"/>
    </location>
</feature>
<feature type="domain" description="CusB-like beta-barrel" evidence="7">
    <location>
        <begin position="267"/>
        <end position="342"/>
    </location>
</feature>
<accession>A0ABW8EU16</accession>
<dbReference type="InterPro" id="IPR058648">
    <property type="entry name" value="HH_CzcB-like"/>
</dbReference>
<dbReference type="Pfam" id="PF25973">
    <property type="entry name" value="BSH_CzcB"/>
    <property type="match status" value="1"/>
</dbReference>
<reference evidence="10 11" key="1">
    <citation type="submission" date="2024-10" db="EMBL/GenBank/DDBJ databases">
        <title>The Natural Products Discovery Center: Release of the First 8490 Sequenced Strains for Exploring Actinobacteria Biosynthetic Diversity.</title>
        <authorList>
            <person name="Kalkreuter E."/>
            <person name="Kautsar S.A."/>
            <person name="Yang D."/>
            <person name="Bader C.D."/>
            <person name="Teijaro C.N."/>
            <person name="Fluegel L."/>
            <person name="Davis C.M."/>
            <person name="Simpson J.R."/>
            <person name="Lauterbach L."/>
            <person name="Steele A.D."/>
            <person name="Gui C."/>
            <person name="Meng S."/>
            <person name="Li G."/>
            <person name="Viehrig K."/>
            <person name="Ye F."/>
            <person name="Su P."/>
            <person name="Kiefer A.F."/>
            <person name="Nichols A."/>
            <person name="Cepeda A.J."/>
            <person name="Yan W."/>
            <person name="Fan B."/>
            <person name="Jiang Y."/>
            <person name="Adhikari A."/>
            <person name="Zheng C.-J."/>
            <person name="Schuster L."/>
            <person name="Cowan T.M."/>
            <person name="Smanski M.J."/>
            <person name="Chevrette M.G."/>
            <person name="De Carvalho L.P.S."/>
            <person name="Shen B."/>
        </authorList>
    </citation>
    <scope>NUCLEOTIDE SEQUENCE [LARGE SCALE GENOMIC DNA]</scope>
    <source>
        <strain evidence="10 11">NPDC087045</strain>
    </source>
</reference>
<protein>
    <submittedName>
        <fullName evidence="10">Efflux RND transporter periplasmic adaptor subunit</fullName>
    </submittedName>
</protein>
<dbReference type="InterPro" id="IPR051909">
    <property type="entry name" value="MFP_Cation_Efflux"/>
</dbReference>
<name>A0ABW8EU16_9BURK</name>
<dbReference type="Pfam" id="PF25954">
    <property type="entry name" value="Beta-barrel_RND_2"/>
    <property type="match status" value="1"/>
</dbReference>
<dbReference type="InterPro" id="IPR058647">
    <property type="entry name" value="BSH_CzcB-like"/>
</dbReference>
<comment type="caution">
    <text evidence="10">The sequence shown here is derived from an EMBL/GenBank/DDBJ whole genome shotgun (WGS) entry which is preliminary data.</text>
</comment>
<dbReference type="Gene3D" id="2.40.50.100">
    <property type="match status" value="1"/>
</dbReference>
<evidence type="ECO:0000256" key="1">
    <source>
        <dbReference type="ARBA" id="ARBA00009477"/>
    </source>
</evidence>
<dbReference type="NCBIfam" id="TIGR01730">
    <property type="entry name" value="RND_mfp"/>
    <property type="match status" value="1"/>
</dbReference>
<feature type="chain" id="PRO_5046677532" evidence="5">
    <location>
        <begin position="23"/>
        <end position="421"/>
    </location>
</feature>
<evidence type="ECO:0000259" key="7">
    <source>
        <dbReference type="Pfam" id="PF25954"/>
    </source>
</evidence>
<evidence type="ECO:0000256" key="4">
    <source>
        <dbReference type="SAM" id="MobiDB-lite"/>
    </source>
</evidence>
<dbReference type="PANTHER" id="PTHR30097">
    <property type="entry name" value="CATION EFFLUX SYSTEM PROTEIN CUSB"/>
    <property type="match status" value="1"/>
</dbReference>